<dbReference type="AlphaFoldDB" id="A0A4Y7KPN7"/>
<sequence length="170" mass="19728">MRHRLDIVKVDRAGIFANVVPATKAILEEEKALTAEFQKVEQAIRDLKSRTERGEILTAISIFEHDLPQMQFGVSVDFQTVDTHYFSLLTQEMLMNQKGRFTSALCVPLVKHEMADNKGHDYSSGWWELFFGFHNSKPKRKTKYLKGETLSLDRNSRFVMRSVPAWILFF</sequence>
<protein>
    <submittedName>
        <fullName evidence="1">Uncharacterized protein</fullName>
    </submittedName>
</protein>
<keyword evidence="2" id="KW-1185">Reference proteome</keyword>
<dbReference type="Gramene" id="RZC74078">
    <property type="protein sequence ID" value="RZC74078"/>
    <property type="gene ID" value="C5167_049560"/>
</dbReference>
<organism evidence="1 2">
    <name type="scientific">Papaver somniferum</name>
    <name type="common">Opium poppy</name>
    <dbReference type="NCBI Taxonomy" id="3469"/>
    <lineage>
        <taxon>Eukaryota</taxon>
        <taxon>Viridiplantae</taxon>
        <taxon>Streptophyta</taxon>
        <taxon>Embryophyta</taxon>
        <taxon>Tracheophyta</taxon>
        <taxon>Spermatophyta</taxon>
        <taxon>Magnoliopsida</taxon>
        <taxon>Ranunculales</taxon>
        <taxon>Papaveraceae</taxon>
        <taxon>Papaveroideae</taxon>
        <taxon>Papaver</taxon>
    </lineage>
</organism>
<accession>A0A4Y7KPN7</accession>
<name>A0A4Y7KPN7_PAPSO</name>
<evidence type="ECO:0000313" key="2">
    <source>
        <dbReference type="Proteomes" id="UP000316621"/>
    </source>
</evidence>
<dbReference type="Proteomes" id="UP000316621">
    <property type="component" value="Chromosome 8"/>
</dbReference>
<proteinExistence type="predicted"/>
<gene>
    <name evidence="1" type="ORF">C5167_049560</name>
</gene>
<reference evidence="1 2" key="1">
    <citation type="journal article" date="2018" name="Science">
        <title>The opium poppy genome and morphinan production.</title>
        <authorList>
            <person name="Guo L."/>
            <person name="Winzer T."/>
            <person name="Yang X."/>
            <person name="Li Y."/>
            <person name="Ning Z."/>
            <person name="He Z."/>
            <person name="Teodor R."/>
            <person name="Lu Y."/>
            <person name="Bowser T.A."/>
            <person name="Graham I.A."/>
            <person name="Ye K."/>
        </authorList>
    </citation>
    <scope>NUCLEOTIDE SEQUENCE [LARGE SCALE GENOMIC DNA]</scope>
    <source>
        <strain evidence="2">cv. HN1</strain>
        <tissue evidence="1">Leaves</tissue>
    </source>
</reference>
<evidence type="ECO:0000313" key="1">
    <source>
        <dbReference type="EMBL" id="RZC74078.1"/>
    </source>
</evidence>
<dbReference type="EMBL" id="CM010722">
    <property type="protein sequence ID" value="RZC74078.1"/>
    <property type="molecule type" value="Genomic_DNA"/>
</dbReference>